<dbReference type="STRING" id="76947.GCA_002080435_00953"/>
<comment type="caution">
    <text evidence="3">The sequence shown here is derived from an EMBL/GenBank/DDBJ whole genome shotgun (WGS) entry which is preliminary data.</text>
</comment>
<dbReference type="PATRIC" id="fig|1219045.3.peg.70"/>
<dbReference type="Pfam" id="PF01408">
    <property type="entry name" value="GFO_IDH_MocA"/>
    <property type="match status" value="1"/>
</dbReference>
<evidence type="ECO:0000313" key="4">
    <source>
        <dbReference type="Proteomes" id="UP000024284"/>
    </source>
</evidence>
<dbReference type="Gene3D" id="3.40.50.720">
    <property type="entry name" value="NAD(P)-binding Rossmann-like Domain"/>
    <property type="match status" value="1"/>
</dbReference>
<gene>
    <name evidence="3" type="ORF">BV98_000069</name>
</gene>
<keyword evidence="4" id="KW-1185">Reference proteome</keyword>
<dbReference type="EMBL" id="JFZA02000001">
    <property type="protein sequence ID" value="KFG91821.1"/>
    <property type="molecule type" value="Genomic_DNA"/>
</dbReference>
<dbReference type="GO" id="GO:0000166">
    <property type="term" value="F:nucleotide binding"/>
    <property type="evidence" value="ECO:0007669"/>
    <property type="project" value="InterPro"/>
</dbReference>
<dbReference type="Pfam" id="PF22725">
    <property type="entry name" value="GFO_IDH_MocA_C3"/>
    <property type="match status" value="1"/>
</dbReference>
<dbReference type="SUPFAM" id="SSF55347">
    <property type="entry name" value="Glyceraldehyde-3-phosphate dehydrogenase-like, C-terminal domain"/>
    <property type="match status" value="1"/>
</dbReference>
<dbReference type="InterPro" id="IPR055170">
    <property type="entry name" value="GFO_IDH_MocA-like_dom"/>
</dbReference>
<dbReference type="PANTHER" id="PTHR43708:SF3">
    <property type="entry name" value="OXIDOREDUCTASE"/>
    <property type="match status" value="1"/>
</dbReference>
<accession>A0A086PEK3</accession>
<dbReference type="InterPro" id="IPR000683">
    <property type="entry name" value="Gfo/Idh/MocA-like_OxRdtase_N"/>
</dbReference>
<dbReference type="SUPFAM" id="SSF51735">
    <property type="entry name" value="NAD(P)-binding Rossmann-fold domains"/>
    <property type="match status" value="1"/>
</dbReference>
<dbReference type="AlphaFoldDB" id="A0A086PEK3"/>
<proteinExistence type="predicted"/>
<dbReference type="Proteomes" id="UP000024284">
    <property type="component" value="Unassembled WGS sequence"/>
</dbReference>
<feature type="domain" description="Gfo/Idh/MocA-like oxidoreductase N-terminal" evidence="1">
    <location>
        <begin position="11"/>
        <end position="135"/>
    </location>
</feature>
<dbReference type="InterPro" id="IPR051317">
    <property type="entry name" value="Gfo/Idh/MocA_oxidoreduct"/>
</dbReference>
<name>A0A086PEK3_SPHHM</name>
<dbReference type="eggNOG" id="COG0673">
    <property type="taxonomic scope" value="Bacteria"/>
</dbReference>
<dbReference type="RefSeq" id="WP_051907904.1">
    <property type="nucleotide sequence ID" value="NZ_BCZD01000001.1"/>
</dbReference>
<feature type="domain" description="GFO/IDH/MocA-like oxidoreductase" evidence="2">
    <location>
        <begin position="148"/>
        <end position="275"/>
    </location>
</feature>
<evidence type="ECO:0000259" key="2">
    <source>
        <dbReference type="Pfam" id="PF22725"/>
    </source>
</evidence>
<sequence length="377" mass="39762">MTNDRNERRLRFALIGGGPGSFIGGVHRIAAELDREIELVAGAFSSDADRSAQAGAAYRIDPARAYPDLATMLAAEAARPDGIDFVTIATPNHHHLPAARAALEAGIAVMSDKPATATLQEARDLADIVAGAAVPYALTYTYSGYPLVREARARIAAGEIGQVVKVIVEYSQGWLAGAVDSKQAAWRLDPGRAGAGGCIADIGVHAFHLAEFVTGLHVTQLLADLGSVVPGRTLDDDAQLLLRFDNGARGALLASQVMIGERNGLRLRIHGTRGGMDWRQETPNRLVIHHGDGRTEIVQAGDASLGSDAMAGLRTPGGHPEGYLEAFANLYRDFATLLRGGAAPLLPGISDGLRGMALIETAVHASREDSGWVHLIV</sequence>
<protein>
    <submittedName>
        <fullName evidence="3">Oxidoreductase-like protein</fullName>
    </submittedName>
</protein>
<dbReference type="InterPro" id="IPR036291">
    <property type="entry name" value="NAD(P)-bd_dom_sf"/>
</dbReference>
<evidence type="ECO:0000313" key="3">
    <source>
        <dbReference type="EMBL" id="KFG91821.1"/>
    </source>
</evidence>
<reference evidence="3" key="1">
    <citation type="submission" date="2014-08" db="EMBL/GenBank/DDBJ databases">
        <title>Draft genome sequences of Sphingobium herbicidovorans.</title>
        <authorList>
            <person name="Gan H.M."/>
            <person name="Gan H.Y."/>
            <person name="Savka M.A."/>
        </authorList>
    </citation>
    <scope>NUCLEOTIDE SEQUENCE [LARGE SCALE GENOMIC DNA]</scope>
    <source>
        <strain evidence="3">NBRC 16415</strain>
    </source>
</reference>
<dbReference type="Gene3D" id="3.30.360.10">
    <property type="entry name" value="Dihydrodipicolinate Reductase, domain 2"/>
    <property type="match status" value="1"/>
</dbReference>
<organism evidence="3 4">
    <name type="scientific">Sphingobium herbicidovorans (strain ATCC 700291 / DSM 11019 / CCUG 56400 / KCTC 2939 / LMG 18315 / NBRC 16415 / MH)</name>
    <name type="common">Sphingomonas herbicidovorans</name>
    <dbReference type="NCBI Taxonomy" id="1219045"/>
    <lineage>
        <taxon>Bacteria</taxon>
        <taxon>Pseudomonadati</taxon>
        <taxon>Pseudomonadota</taxon>
        <taxon>Alphaproteobacteria</taxon>
        <taxon>Sphingomonadales</taxon>
        <taxon>Sphingomonadaceae</taxon>
        <taxon>Sphingobium</taxon>
    </lineage>
</organism>
<dbReference type="PANTHER" id="PTHR43708">
    <property type="entry name" value="CONSERVED EXPRESSED OXIDOREDUCTASE (EUROFUNG)"/>
    <property type="match status" value="1"/>
</dbReference>
<evidence type="ECO:0000259" key="1">
    <source>
        <dbReference type="Pfam" id="PF01408"/>
    </source>
</evidence>